<dbReference type="HOGENOM" id="CLU_019112_5_0_1"/>
<proteinExistence type="predicted"/>
<dbReference type="InterPro" id="IPR011676">
    <property type="entry name" value="DUF1618"/>
</dbReference>
<dbReference type="PANTHER" id="PTHR33074:SF128">
    <property type="entry name" value="EXPRESSED PROTEIN"/>
    <property type="match status" value="1"/>
</dbReference>
<name>K3YZ18_SETIT</name>
<reference evidence="2" key="2">
    <citation type="submission" date="2018-08" db="UniProtKB">
        <authorList>
            <consortium name="EnsemblPlants"/>
        </authorList>
    </citation>
    <scope>IDENTIFICATION</scope>
    <source>
        <strain evidence="2">Yugu1</strain>
    </source>
</reference>
<sequence>MPGHRDGQNVQGSCEGISLVRAVSDTAAIHVPRRFQEQLQRRSSSDLFTSAGFPNWVMLEPFVFRRDDNKSFPDESKAPVRASGTTSSKAQFYFAFDLTEPPRISCLYALQNLFIYSTKSSSLERLPCCTEDLELVLHDGSPSRRPCESGSRLQCVSSIGLLCQGEEEEEFAVAELKLYPDRRKRKIFTDIFLFLKSTGKWSSSHVPILHSGNPDDVWHLYIWQTHRVIPVDHWLCWIDCMQGILFYDVFAVAPATISLFRFSFHRGVFAFDAAGTLKFVDVTRDDGITGYKALKPGAGFTMTCHTLLLPSSLSTSSMVWNKDWTVTSDELWSTDDCLPRQVPMFPQVNIDRPHLVHLLISDFTYVMRKMWVVTIDMNTRTVESFYQYLNGQEDIGTEQEFLTDQKSVCPSSFLPSEFSKYLSSRCVPVPSSPVSSPSTFPQ</sequence>
<accession>K3YZ18</accession>
<evidence type="ECO:0000313" key="2">
    <source>
        <dbReference type="EnsemblPlants" id="KQL29055"/>
    </source>
</evidence>
<keyword evidence="3" id="KW-1185">Reference proteome</keyword>
<dbReference type="EnsemblPlants" id="KQL29055">
    <property type="protein sequence ID" value="KQL29055"/>
    <property type="gene ID" value="SETIT_019525mg"/>
</dbReference>
<evidence type="ECO:0000259" key="1">
    <source>
        <dbReference type="Pfam" id="PF07762"/>
    </source>
</evidence>
<dbReference type="Gramene" id="KQL29055">
    <property type="protein sequence ID" value="KQL29055"/>
    <property type="gene ID" value="SETIT_019525mg"/>
</dbReference>
<reference evidence="3" key="1">
    <citation type="journal article" date="2012" name="Nat. Biotechnol.">
        <title>Reference genome sequence of the model plant Setaria.</title>
        <authorList>
            <person name="Bennetzen J.L."/>
            <person name="Schmutz J."/>
            <person name="Wang H."/>
            <person name="Percifield R."/>
            <person name="Hawkins J."/>
            <person name="Pontaroli A.C."/>
            <person name="Estep M."/>
            <person name="Feng L."/>
            <person name="Vaughn J.N."/>
            <person name="Grimwood J."/>
            <person name="Jenkins J."/>
            <person name="Barry K."/>
            <person name="Lindquist E."/>
            <person name="Hellsten U."/>
            <person name="Deshpande S."/>
            <person name="Wang X."/>
            <person name="Wu X."/>
            <person name="Mitros T."/>
            <person name="Triplett J."/>
            <person name="Yang X."/>
            <person name="Ye C.Y."/>
            <person name="Mauro-Herrera M."/>
            <person name="Wang L."/>
            <person name="Li P."/>
            <person name="Sharma M."/>
            <person name="Sharma R."/>
            <person name="Ronald P.C."/>
            <person name="Panaud O."/>
            <person name="Kellogg E.A."/>
            <person name="Brutnell T.P."/>
            <person name="Doust A.N."/>
            <person name="Tuskan G.A."/>
            <person name="Rokhsar D."/>
            <person name="Devos K.M."/>
        </authorList>
    </citation>
    <scope>NUCLEOTIDE SEQUENCE [LARGE SCALE GENOMIC DNA]</scope>
    <source>
        <strain evidence="3">cv. Yugu1</strain>
    </source>
</reference>
<evidence type="ECO:0000313" key="3">
    <source>
        <dbReference type="Proteomes" id="UP000004995"/>
    </source>
</evidence>
<dbReference type="Proteomes" id="UP000004995">
    <property type="component" value="Unassembled WGS sequence"/>
</dbReference>
<feature type="domain" description="DUF1618" evidence="1">
    <location>
        <begin position="237"/>
        <end position="357"/>
    </location>
</feature>
<dbReference type="AlphaFoldDB" id="K3YZ18"/>
<dbReference type="EMBL" id="AGNK02000159">
    <property type="status" value="NOT_ANNOTATED_CDS"/>
    <property type="molecule type" value="Genomic_DNA"/>
</dbReference>
<dbReference type="PANTHER" id="PTHR33074">
    <property type="entry name" value="EXPRESSED PROTEIN-RELATED"/>
    <property type="match status" value="1"/>
</dbReference>
<dbReference type="eggNOG" id="ENOG502R3G8">
    <property type="taxonomic scope" value="Eukaryota"/>
</dbReference>
<dbReference type="InParanoid" id="K3YZ18"/>
<organism evidence="2 3">
    <name type="scientific">Setaria italica</name>
    <name type="common">Foxtail millet</name>
    <name type="synonym">Panicum italicum</name>
    <dbReference type="NCBI Taxonomy" id="4555"/>
    <lineage>
        <taxon>Eukaryota</taxon>
        <taxon>Viridiplantae</taxon>
        <taxon>Streptophyta</taxon>
        <taxon>Embryophyta</taxon>
        <taxon>Tracheophyta</taxon>
        <taxon>Spermatophyta</taxon>
        <taxon>Magnoliopsida</taxon>
        <taxon>Liliopsida</taxon>
        <taxon>Poales</taxon>
        <taxon>Poaceae</taxon>
        <taxon>PACMAD clade</taxon>
        <taxon>Panicoideae</taxon>
        <taxon>Panicodae</taxon>
        <taxon>Paniceae</taxon>
        <taxon>Cenchrinae</taxon>
        <taxon>Setaria</taxon>
    </lineage>
</organism>
<protein>
    <recommendedName>
        <fullName evidence="1">DUF1618 domain-containing protein</fullName>
    </recommendedName>
</protein>
<dbReference type="Pfam" id="PF07762">
    <property type="entry name" value="DUF1618"/>
    <property type="match status" value="1"/>
</dbReference>